<keyword evidence="3" id="KW-0326">Glycosidase</keyword>
<comment type="similarity">
    <text evidence="1 4">Belongs to the glycosyl hydrolase 1 family.</text>
</comment>
<sequence length="483" mass="57059">MLYFMYRIIERRLSMKKKLVFPNLFWWGAASSGPQTEGQYGKVHENVMDYWFKTHPEDFFDNVGPLVASNFFHTYTEDFHLMKEIGVNSFRTSIQWSRLIKNLETGEPDPKGIAFYNAIIEEAKKNQMDLVMNLHHFDLPVELLQKYGGWESKHVVELFVKFAKTAFTCFGDKVHYWTTFNEPMVIPEAGYLYAFHYPNLKGKGKEAVQVIYNLNLASAKVIQLYRSLGLDGKIGIILNLTPAYPRSNSPEDLEASRFTEDFFNKVFLNPAIKGTFPERLVKQLERDGVLWSHTEKELQLMKSNTVDFLGVNYYHPKRVQAQANPEEYQTPWMPDQYFKEYEWPERRMNPYRGWEIFPKAIYDIAMIMKEEYDNIPWFISENGMGVENEARFIGENGVIDDVYRIEFYEEHLRWLHKAIEEGSHCFGYHAWTAFDCWSWNNAYKNRYGFISVDLETQKRTIKSSGRWYRKVSDNNGFEVEIEE</sequence>
<evidence type="ECO:0000256" key="2">
    <source>
        <dbReference type="ARBA" id="ARBA00022801"/>
    </source>
</evidence>
<dbReference type="InterPro" id="IPR001360">
    <property type="entry name" value="Glyco_hydro_1"/>
</dbReference>
<dbReference type="GO" id="GO:0016052">
    <property type="term" value="P:carbohydrate catabolic process"/>
    <property type="evidence" value="ECO:0007669"/>
    <property type="project" value="TreeGrafter"/>
</dbReference>
<proteinExistence type="inferred from homology"/>
<comment type="caution">
    <text evidence="5">The sequence shown here is derived from an EMBL/GenBank/DDBJ whole genome shotgun (WGS) entry which is preliminary data.</text>
</comment>
<dbReference type="Pfam" id="PF00232">
    <property type="entry name" value="Glyco_hydro_1"/>
    <property type="match status" value="1"/>
</dbReference>
<dbReference type="PANTHER" id="PTHR10353:SF139">
    <property type="entry name" value="6-PHOSPHO-BETA-GLUCOSIDASE GMUD"/>
    <property type="match status" value="1"/>
</dbReference>
<reference evidence="6" key="1">
    <citation type="submission" date="2018-02" db="EMBL/GenBank/DDBJ databases">
        <authorList>
            <person name="Handem S."/>
        </authorList>
    </citation>
    <scope>NUCLEOTIDE SEQUENCE [LARGE SCALE GENOMIC DNA]</scope>
    <source>
        <strain evidence="6">Spain3473</strain>
    </source>
</reference>
<dbReference type="SUPFAM" id="SSF51445">
    <property type="entry name" value="(Trans)glycosidases"/>
    <property type="match status" value="1"/>
</dbReference>
<gene>
    <name evidence="5" type="ORF">C5O69_04540</name>
</gene>
<dbReference type="AlphaFoldDB" id="A0A3A4N517"/>
<dbReference type="Gene3D" id="3.20.20.80">
    <property type="entry name" value="Glycosidases"/>
    <property type="match status" value="1"/>
</dbReference>
<evidence type="ECO:0000256" key="4">
    <source>
        <dbReference type="RuleBase" id="RU003690"/>
    </source>
</evidence>
<dbReference type="InterPro" id="IPR017853">
    <property type="entry name" value="GH"/>
</dbReference>
<accession>A0A3A4N517</accession>
<evidence type="ECO:0000313" key="6">
    <source>
        <dbReference type="Proteomes" id="UP000265600"/>
    </source>
</evidence>
<dbReference type="PANTHER" id="PTHR10353">
    <property type="entry name" value="GLYCOSYL HYDROLASE"/>
    <property type="match status" value="1"/>
</dbReference>
<name>A0A3A4N517_9STRE</name>
<dbReference type="EMBL" id="PTTJ01000071">
    <property type="protein sequence ID" value="RJP13316.1"/>
    <property type="molecule type" value="Genomic_DNA"/>
</dbReference>
<evidence type="ECO:0000256" key="3">
    <source>
        <dbReference type="ARBA" id="ARBA00023295"/>
    </source>
</evidence>
<protein>
    <submittedName>
        <fullName evidence="5">6-phospho-beta-glucosidase</fullName>
    </submittedName>
</protein>
<organism evidence="5 6">
    <name type="scientific">Streptococcus pseudopneumoniae</name>
    <dbReference type="NCBI Taxonomy" id="257758"/>
    <lineage>
        <taxon>Bacteria</taxon>
        <taxon>Bacillati</taxon>
        <taxon>Bacillota</taxon>
        <taxon>Bacilli</taxon>
        <taxon>Lactobacillales</taxon>
        <taxon>Streptococcaceae</taxon>
        <taxon>Streptococcus</taxon>
    </lineage>
</organism>
<keyword evidence="2" id="KW-0378">Hydrolase</keyword>
<dbReference type="PRINTS" id="PR00131">
    <property type="entry name" value="GLHYDRLASE1"/>
</dbReference>
<dbReference type="Proteomes" id="UP000265600">
    <property type="component" value="Unassembled WGS sequence"/>
</dbReference>
<evidence type="ECO:0000256" key="1">
    <source>
        <dbReference type="ARBA" id="ARBA00010838"/>
    </source>
</evidence>
<dbReference type="GO" id="GO:0008422">
    <property type="term" value="F:beta-glucosidase activity"/>
    <property type="evidence" value="ECO:0007669"/>
    <property type="project" value="TreeGrafter"/>
</dbReference>
<dbReference type="FunFam" id="3.20.20.80:FF:000004">
    <property type="entry name" value="Beta-glucosidase 6-phospho-beta-glucosidase"/>
    <property type="match status" value="1"/>
</dbReference>
<dbReference type="GO" id="GO:0005829">
    <property type="term" value="C:cytosol"/>
    <property type="evidence" value="ECO:0007669"/>
    <property type="project" value="TreeGrafter"/>
</dbReference>
<evidence type="ECO:0000313" key="5">
    <source>
        <dbReference type="EMBL" id="RJP13316.1"/>
    </source>
</evidence>